<feature type="transmembrane region" description="Helical" evidence="1">
    <location>
        <begin position="24"/>
        <end position="46"/>
    </location>
</feature>
<name>A0A449B3W3_9BACT</name>
<dbReference type="EMBL" id="LR215037">
    <property type="protein sequence ID" value="VEU75291.1"/>
    <property type="molecule type" value="Genomic_DNA"/>
</dbReference>
<evidence type="ECO:0000313" key="3">
    <source>
        <dbReference type="Proteomes" id="UP000290243"/>
    </source>
</evidence>
<keyword evidence="3" id="KW-1185">Reference proteome</keyword>
<dbReference type="OrthoDB" id="398138at2"/>
<protein>
    <recommendedName>
        <fullName evidence="4">DUF304 domain-containing protein</fullName>
    </recommendedName>
</protein>
<evidence type="ECO:0000313" key="2">
    <source>
        <dbReference type="EMBL" id="VEU75291.1"/>
    </source>
</evidence>
<reference evidence="2 3" key="1">
    <citation type="submission" date="2019-01" db="EMBL/GenBank/DDBJ databases">
        <authorList>
            <consortium name="Pathogen Informatics"/>
        </authorList>
    </citation>
    <scope>NUCLEOTIDE SEQUENCE [LARGE SCALE GENOMIC DNA]</scope>
    <source>
        <strain evidence="2 3">NCTC10168</strain>
    </source>
</reference>
<organism evidence="2 3">
    <name type="scientific">Mycoplasmopsis maculosa</name>
    <dbReference type="NCBI Taxonomy" id="114885"/>
    <lineage>
        <taxon>Bacteria</taxon>
        <taxon>Bacillati</taxon>
        <taxon>Mycoplasmatota</taxon>
        <taxon>Mycoplasmoidales</taxon>
        <taxon>Metamycoplasmataceae</taxon>
        <taxon>Mycoplasmopsis</taxon>
    </lineage>
</organism>
<sequence>MHEIRKDSSEEKEILRIEFIPKTWYLVIAILSFIISLLTIGLIIWMKNYLFNSGGMTIFNVVFLSSAVIFEIIVGILFILWYLKSKKQKVVITNKKIKGSIYTNSKSKKFIGFSSLFNFSMRIDQIDEIHSNGSNLHLTFVSGSNNSKEKELTLFRVKNIQTVQEKLEELMSESKNSTDLQFEIEAKKLDLEREKIEALKNLKN</sequence>
<proteinExistence type="predicted"/>
<dbReference type="AlphaFoldDB" id="A0A449B3W3"/>
<dbReference type="RefSeq" id="WP_129646276.1">
    <property type="nucleotide sequence ID" value="NZ_LR215037.1"/>
</dbReference>
<dbReference type="Proteomes" id="UP000290243">
    <property type="component" value="Chromosome"/>
</dbReference>
<feature type="transmembrane region" description="Helical" evidence="1">
    <location>
        <begin position="58"/>
        <end position="83"/>
    </location>
</feature>
<keyword evidence="1" id="KW-0472">Membrane</keyword>
<keyword evidence="1" id="KW-1133">Transmembrane helix</keyword>
<keyword evidence="1" id="KW-0812">Transmembrane</keyword>
<dbReference type="KEGG" id="mmau:NCTC10168_00209"/>
<evidence type="ECO:0000256" key="1">
    <source>
        <dbReference type="SAM" id="Phobius"/>
    </source>
</evidence>
<gene>
    <name evidence="2" type="ORF">NCTC10168_00209</name>
</gene>
<accession>A0A449B3W3</accession>
<evidence type="ECO:0008006" key="4">
    <source>
        <dbReference type="Google" id="ProtNLM"/>
    </source>
</evidence>